<evidence type="ECO:0000313" key="2">
    <source>
        <dbReference type="EMBL" id="MEE6130496.1"/>
    </source>
</evidence>
<evidence type="ECO:0000313" key="3">
    <source>
        <dbReference type="Proteomes" id="UP001350005"/>
    </source>
</evidence>
<dbReference type="InterPro" id="IPR004843">
    <property type="entry name" value="Calcineurin-like_PHP"/>
</dbReference>
<name>A0ABU7R6W6_9FLAO</name>
<proteinExistence type="predicted"/>
<protein>
    <submittedName>
        <fullName evidence="2">Metallophosphoesterase</fullName>
    </submittedName>
</protein>
<dbReference type="SUPFAM" id="SSF56300">
    <property type="entry name" value="Metallo-dependent phosphatases"/>
    <property type="match status" value="1"/>
</dbReference>
<dbReference type="EMBL" id="JAZGJU010000144">
    <property type="protein sequence ID" value="MEE6130496.1"/>
    <property type="molecule type" value="Genomic_DNA"/>
</dbReference>
<dbReference type="Gene3D" id="3.60.21.10">
    <property type="match status" value="1"/>
</dbReference>
<dbReference type="InterPro" id="IPR029052">
    <property type="entry name" value="Metallo-depent_PP-like"/>
</dbReference>
<sequence length="239" mass="27839">MGRTFVIGDQHGALKAVIQVLERCQYNSDTDLLINLGDIVDGWSESSELVQFYINLAKNSLQKPIFIKGNHDDYCHQWMKSGEVNENWYYKGGKSTIESYKRTGYYKKMSHLNFFNEMSDYYLDSKNRGFVHGGFTSKYGLGRDESSTYYWDRTLWESVNDTAADPIDLEILEKHLEIYMGHTPTLEWGEIIPMNRYNIWNLDTGAAYTGKITVMDINTKEFWQSDNVVELYPYETGRN</sequence>
<gene>
    <name evidence="2" type="ORF">V2E39_24110</name>
</gene>
<keyword evidence="3" id="KW-1185">Reference proteome</keyword>
<accession>A0ABU7R6W6</accession>
<comment type="caution">
    <text evidence="2">The sequence shown here is derived from an EMBL/GenBank/DDBJ whole genome shotgun (WGS) entry which is preliminary data.</text>
</comment>
<dbReference type="PANTHER" id="PTHR42850:SF4">
    <property type="entry name" value="ZINC-DEPENDENT ENDOPOLYPHOSPHATASE"/>
    <property type="match status" value="1"/>
</dbReference>
<dbReference type="PANTHER" id="PTHR42850">
    <property type="entry name" value="METALLOPHOSPHOESTERASE"/>
    <property type="match status" value="1"/>
</dbReference>
<evidence type="ECO:0000259" key="1">
    <source>
        <dbReference type="Pfam" id="PF00149"/>
    </source>
</evidence>
<dbReference type="InterPro" id="IPR050126">
    <property type="entry name" value="Ap4A_hydrolase"/>
</dbReference>
<feature type="domain" description="Calcineurin-like phosphoesterase" evidence="1">
    <location>
        <begin position="3"/>
        <end position="182"/>
    </location>
</feature>
<dbReference type="RefSeq" id="WP_241311340.1">
    <property type="nucleotide sequence ID" value="NZ_JAKYXJ010000016.1"/>
</dbReference>
<dbReference type="Proteomes" id="UP001350005">
    <property type="component" value="Unassembled WGS sequence"/>
</dbReference>
<organism evidence="2 3">
    <name type="scientific">Chryseobacterium arthrosphaerae</name>
    <dbReference type="NCBI Taxonomy" id="651561"/>
    <lineage>
        <taxon>Bacteria</taxon>
        <taxon>Pseudomonadati</taxon>
        <taxon>Bacteroidota</taxon>
        <taxon>Flavobacteriia</taxon>
        <taxon>Flavobacteriales</taxon>
        <taxon>Weeksellaceae</taxon>
        <taxon>Chryseobacterium group</taxon>
        <taxon>Chryseobacterium</taxon>
    </lineage>
</organism>
<dbReference type="Pfam" id="PF00149">
    <property type="entry name" value="Metallophos"/>
    <property type="match status" value="1"/>
</dbReference>
<reference evidence="2 3" key="1">
    <citation type="submission" date="2024-01" db="EMBL/GenBank/DDBJ databases">
        <title>Whole genome of Chryseobacterium arthrosphaerae NNCa 2741.</title>
        <authorList>
            <person name="Boriskina E.V."/>
            <person name="Gordinskaya N.A."/>
            <person name="Kropotov V.S."/>
            <person name="Alekseeva A.E."/>
            <person name="Makhova M.A."/>
            <person name="Kryazhev D.V."/>
            <person name="Shkurkina I.S."/>
        </authorList>
    </citation>
    <scope>NUCLEOTIDE SEQUENCE [LARGE SCALE GENOMIC DNA]</scope>
    <source>
        <strain evidence="2 3">NNCa 2741</strain>
    </source>
</reference>